<accession>A0A0D0AE52</accession>
<evidence type="ECO:0000313" key="1">
    <source>
        <dbReference type="EMBL" id="KIK36429.1"/>
    </source>
</evidence>
<organism evidence="1 2">
    <name type="scientific">Suillus luteus UH-Slu-Lm8-n1</name>
    <dbReference type="NCBI Taxonomy" id="930992"/>
    <lineage>
        <taxon>Eukaryota</taxon>
        <taxon>Fungi</taxon>
        <taxon>Dikarya</taxon>
        <taxon>Basidiomycota</taxon>
        <taxon>Agaricomycotina</taxon>
        <taxon>Agaricomycetes</taxon>
        <taxon>Agaricomycetidae</taxon>
        <taxon>Boletales</taxon>
        <taxon>Suillineae</taxon>
        <taxon>Suillaceae</taxon>
        <taxon>Suillus</taxon>
    </lineage>
</organism>
<dbReference type="InParanoid" id="A0A0D0AE52"/>
<reference evidence="1 2" key="1">
    <citation type="submission" date="2014-04" db="EMBL/GenBank/DDBJ databases">
        <authorList>
            <consortium name="DOE Joint Genome Institute"/>
            <person name="Kuo A."/>
            <person name="Ruytinx J."/>
            <person name="Rineau F."/>
            <person name="Colpaert J."/>
            <person name="Kohler A."/>
            <person name="Nagy L.G."/>
            <person name="Floudas D."/>
            <person name="Copeland A."/>
            <person name="Barry K.W."/>
            <person name="Cichocki N."/>
            <person name="Veneault-Fourrey C."/>
            <person name="LaButti K."/>
            <person name="Lindquist E.A."/>
            <person name="Lipzen A."/>
            <person name="Lundell T."/>
            <person name="Morin E."/>
            <person name="Murat C."/>
            <person name="Sun H."/>
            <person name="Tunlid A."/>
            <person name="Henrissat B."/>
            <person name="Grigoriev I.V."/>
            <person name="Hibbett D.S."/>
            <person name="Martin F."/>
            <person name="Nordberg H.P."/>
            <person name="Cantor M.N."/>
            <person name="Hua S.X."/>
        </authorList>
    </citation>
    <scope>NUCLEOTIDE SEQUENCE [LARGE SCALE GENOMIC DNA]</scope>
    <source>
        <strain evidence="1 2">UH-Slu-Lm8-n1</strain>
    </source>
</reference>
<evidence type="ECO:0000313" key="2">
    <source>
        <dbReference type="Proteomes" id="UP000054485"/>
    </source>
</evidence>
<dbReference type="EMBL" id="KN835530">
    <property type="protein sequence ID" value="KIK36429.1"/>
    <property type="molecule type" value="Genomic_DNA"/>
</dbReference>
<gene>
    <name evidence="1" type="ORF">CY34DRAFT_512171</name>
</gene>
<dbReference type="AlphaFoldDB" id="A0A0D0AE52"/>
<sequence length="103" mass="12260">MYKDIWNTYIPGAAVCSHLLFTWFPSSWTYYVERNTVTDIKSLWPHQLVRDNAADDQIITPGALSEHPRTRYRMVFINIRSIDMWYLRMLCHILTGFCRTTNN</sequence>
<dbReference type="Proteomes" id="UP000054485">
    <property type="component" value="Unassembled WGS sequence"/>
</dbReference>
<name>A0A0D0AE52_9AGAM</name>
<reference evidence="2" key="2">
    <citation type="submission" date="2015-01" db="EMBL/GenBank/DDBJ databases">
        <title>Evolutionary Origins and Diversification of the Mycorrhizal Mutualists.</title>
        <authorList>
            <consortium name="DOE Joint Genome Institute"/>
            <consortium name="Mycorrhizal Genomics Consortium"/>
            <person name="Kohler A."/>
            <person name="Kuo A."/>
            <person name="Nagy L.G."/>
            <person name="Floudas D."/>
            <person name="Copeland A."/>
            <person name="Barry K.W."/>
            <person name="Cichocki N."/>
            <person name="Veneault-Fourrey C."/>
            <person name="LaButti K."/>
            <person name="Lindquist E.A."/>
            <person name="Lipzen A."/>
            <person name="Lundell T."/>
            <person name="Morin E."/>
            <person name="Murat C."/>
            <person name="Riley R."/>
            <person name="Ohm R."/>
            <person name="Sun H."/>
            <person name="Tunlid A."/>
            <person name="Henrissat B."/>
            <person name="Grigoriev I.V."/>
            <person name="Hibbett D.S."/>
            <person name="Martin F."/>
        </authorList>
    </citation>
    <scope>NUCLEOTIDE SEQUENCE [LARGE SCALE GENOMIC DNA]</scope>
    <source>
        <strain evidence="2">UH-Slu-Lm8-n1</strain>
    </source>
</reference>
<protein>
    <submittedName>
        <fullName evidence="1">Uncharacterized protein</fullName>
    </submittedName>
</protein>
<proteinExistence type="predicted"/>
<dbReference type="HOGENOM" id="CLU_2265508_0_0_1"/>
<keyword evidence="2" id="KW-1185">Reference proteome</keyword>